<evidence type="ECO:0000256" key="3">
    <source>
        <dbReference type="ARBA" id="ARBA00023163"/>
    </source>
</evidence>
<protein>
    <submittedName>
        <fullName evidence="5">Regulatory GntR family protein</fullName>
    </submittedName>
</protein>
<dbReference type="Gene3D" id="1.10.10.10">
    <property type="entry name" value="Winged helix-like DNA-binding domain superfamily/Winged helix DNA-binding domain"/>
    <property type="match status" value="2"/>
</dbReference>
<dbReference type="PANTHER" id="PTHR44846:SF17">
    <property type="entry name" value="GNTR-FAMILY TRANSCRIPTIONAL REGULATOR"/>
    <property type="match status" value="1"/>
</dbReference>
<evidence type="ECO:0000313" key="5">
    <source>
        <dbReference type="EMBL" id="RVX44924.1"/>
    </source>
</evidence>
<keyword evidence="6" id="KW-1185">Reference proteome</keyword>
<keyword evidence="1" id="KW-0805">Transcription regulation</keyword>
<dbReference type="SUPFAM" id="SSF46785">
    <property type="entry name" value="Winged helix' DNA-binding domain"/>
    <property type="match status" value="2"/>
</dbReference>
<dbReference type="RefSeq" id="WP_277750779.1">
    <property type="nucleotide sequence ID" value="NZ_SAUN01000001.1"/>
</dbReference>
<evidence type="ECO:0000256" key="1">
    <source>
        <dbReference type="ARBA" id="ARBA00023015"/>
    </source>
</evidence>
<evidence type="ECO:0000259" key="4">
    <source>
        <dbReference type="PROSITE" id="PS50949"/>
    </source>
</evidence>
<gene>
    <name evidence="5" type="ORF">EDD27_7691</name>
</gene>
<dbReference type="GO" id="GO:0003700">
    <property type="term" value="F:DNA-binding transcription factor activity"/>
    <property type="evidence" value="ECO:0007669"/>
    <property type="project" value="InterPro"/>
</dbReference>
<dbReference type="GO" id="GO:0003677">
    <property type="term" value="F:DNA binding"/>
    <property type="evidence" value="ECO:0007669"/>
    <property type="project" value="UniProtKB-KW"/>
</dbReference>
<reference evidence="5 6" key="1">
    <citation type="submission" date="2019-01" db="EMBL/GenBank/DDBJ databases">
        <title>Sequencing the genomes of 1000 actinobacteria strains.</title>
        <authorList>
            <person name="Klenk H.-P."/>
        </authorList>
    </citation>
    <scope>NUCLEOTIDE SEQUENCE [LARGE SCALE GENOMIC DNA]</scope>
    <source>
        <strain evidence="5 6">DSM 43925</strain>
    </source>
</reference>
<dbReference type="GO" id="GO:0045892">
    <property type="term" value="P:negative regulation of DNA-templated transcription"/>
    <property type="evidence" value="ECO:0007669"/>
    <property type="project" value="TreeGrafter"/>
</dbReference>
<organism evidence="5 6">
    <name type="scientific">Nonomuraea polychroma</name>
    <dbReference type="NCBI Taxonomy" id="46176"/>
    <lineage>
        <taxon>Bacteria</taxon>
        <taxon>Bacillati</taxon>
        <taxon>Actinomycetota</taxon>
        <taxon>Actinomycetes</taxon>
        <taxon>Streptosporangiales</taxon>
        <taxon>Streptosporangiaceae</taxon>
        <taxon>Nonomuraea</taxon>
    </lineage>
</organism>
<dbReference type="InterPro" id="IPR000524">
    <property type="entry name" value="Tscrpt_reg_HTH_GntR"/>
</dbReference>
<feature type="domain" description="HTH gntR-type" evidence="4">
    <location>
        <begin position="8"/>
        <end position="76"/>
    </location>
</feature>
<dbReference type="SMART" id="SM00345">
    <property type="entry name" value="HTH_GNTR"/>
    <property type="match status" value="2"/>
</dbReference>
<name>A0A438MGN3_9ACTN</name>
<dbReference type="CDD" id="cd07377">
    <property type="entry name" value="WHTH_GntR"/>
    <property type="match status" value="2"/>
</dbReference>
<keyword evidence="3" id="KW-0804">Transcription</keyword>
<dbReference type="InterPro" id="IPR050679">
    <property type="entry name" value="Bact_HTH_transcr_reg"/>
</dbReference>
<evidence type="ECO:0000313" key="6">
    <source>
        <dbReference type="Proteomes" id="UP000284824"/>
    </source>
</evidence>
<dbReference type="Pfam" id="PF00392">
    <property type="entry name" value="GntR"/>
    <property type="match status" value="2"/>
</dbReference>
<dbReference type="PRINTS" id="PR00035">
    <property type="entry name" value="HTHGNTR"/>
</dbReference>
<dbReference type="Proteomes" id="UP000284824">
    <property type="component" value="Unassembled WGS sequence"/>
</dbReference>
<proteinExistence type="predicted"/>
<comment type="caution">
    <text evidence="5">The sequence shown here is derived from an EMBL/GenBank/DDBJ whole genome shotgun (WGS) entry which is preliminary data.</text>
</comment>
<dbReference type="EMBL" id="SAUN01000001">
    <property type="protein sequence ID" value="RVX44924.1"/>
    <property type="molecule type" value="Genomic_DNA"/>
</dbReference>
<sequence>MKRWLTGWRIFTQIVDRLRERITMSMYPKGSMLPSEAALCAEFGVARNTVRRALAVLEDEGLILTIPAKGRLVLGGDKPKDEPYLYQAIARELRGEIERGELAPGSTLPSESQLRRTHGVSRSTVRQALVVLEREGLIVSEHGRGRFVRR</sequence>
<dbReference type="InterPro" id="IPR036390">
    <property type="entry name" value="WH_DNA-bd_sf"/>
</dbReference>
<evidence type="ECO:0000256" key="2">
    <source>
        <dbReference type="ARBA" id="ARBA00023125"/>
    </source>
</evidence>
<dbReference type="PROSITE" id="PS50949">
    <property type="entry name" value="HTH_GNTR"/>
    <property type="match status" value="2"/>
</dbReference>
<feature type="domain" description="HTH gntR-type" evidence="4">
    <location>
        <begin position="83"/>
        <end position="150"/>
    </location>
</feature>
<dbReference type="PANTHER" id="PTHR44846">
    <property type="entry name" value="MANNOSYL-D-GLYCERATE TRANSPORT/METABOLISM SYSTEM REPRESSOR MNGR-RELATED"/>
    <property type="match status" value="1"/>
</dbReference>
<dbReference type="AlphaFoldDB" id="A0A438MGN3"/>
<accession>A0A438MGN3</accession>
<dbReference type="InterPro" id="IPR036388">
    <property type="entry name" value="WH-like_DNA-bd_sf"/>
</dbReference>
<keyword evidence="2" id="KW-0238">DNA-binding</keyword>